<evidence type="ECO:0000313" key="1">
    <source>
        <dbReference type="EMBL" id="PLW47746.1"/>
    </source>
</evidence>
<accession>A0A2N5VCT8</accession>
<dbReference type="EMBL" id="PGCJ01000108">
    <property type="protein sequence ID" value="PLW47746.1"/>
    <property type="molecule type" value="Genomic_DNA"/>
</dbReference>
<keyword evidence="2" id="KW-1185">Reference proteome</keyword>
<protein>
    <submittedName>
        <fullName evidence="1">Uncharacterized protein</fullName>
    </submittedName>
</protein>
<gene>
    <name evidence="1" type="ORF">PCANC_11441</name>
</gene>
<dbReference type="AlphaFoldDB" id="A0A2N5VCT8"/>
<name>A0A2N5VCT8_9BASI</name>
<dbReference type="Proteomes" id="UP000235388">
    <property type="component" value="Unassembled WGS sequence"/>
</dbReference>
<proteinExistence type="predicted"/>
<sequence>MASIASSVIRSCRALHRGIRSTLTRPRMAAGLARDSPFLKALYPAHLPAAPPSTILSAFFPPLSRSSPAAGRVLALPSRSAPSAFRAFNLQPVLASPFRAFSGPASALPAGAAQNAAGQMARPAAACSAPLADQIVHDMVAARFAFPDPPVDP</sequence>
<dbReference type="OrthoDB" id="2495999at2759"/>
<reference evidence="1 2" key="1">
    <citation type="submission" date="2017-11" db="EMBL/GenBank/DDBJ databases">
        <title>De novo assembly and phasing of dikaryotic genomes from two isolates of Puccinia coronata f. sp. avenae, the causal agent of oat crown rust.</title>
        <authorList>
            <person name="Miller M.E."/>
            <person name="Zhang Y."/>
            <person name="Omidvar V."/>
            <person name="Sperschneider J."/>
            <person name="Schwessinger B."/>
            <person name="Raley C."/>
            <person name="Palmer J.M."/>
            <person name="Garnica D."/>
            <person name="Upadhyaya N."/>
            <person name="Rathjen J."/>
            <person name="Taylor J.M."/>
            <person name="Park R.F."/>
            <person name="Dodds P.N."/>
            <person name="Hirsch C.D."/>
            <person name="Kianian S.F."/>
            <person name="Figueroa M."/>
        </authorList>
    </citation>
    <scope>NUCLEOTIDE SEQUENCE [LARGE SCALE GENOMIC DNA]</scope>
    <source>
        <strain evidence="1">12NC29</strain>
    </source>
</reference>
<organism evidence="1 2">
    <name type="scientific">Puccinia coronata f. sp. avenae</name>
    <dbReference type="NCBI Taxonomy" id="200324"/>
    <lineage>
        <taxon>Eukaryota</taxon>
        <taxon>Fungi</taxon>
        <taxon>Dikarya</taxon>
        <taxon>Basidiomycota</taxon>
        <taxon>Pucciniomycotina</taxon>
        <taxon>Pucciniomycetes</taxon>
        <taxon>Pucciniales</taxon>
        <taxon>Pucciniaceae</taxon>
        <taxon>Puccinia</taxon>
    </lineage>
</organism>
<evidence type="ECO:0000313" key="2">
    <source>
        <dbReference type="Proteomes" id="UP000235388"/>
    </source>
</evidence>
<comment type="caution">
    <text evidence="1">The sequence shown here is derived from an EMBL/GenBank/DDBJ whole genome shotgun (WGS) entry which is preliminary data.</text>
</comment>